<evidence type="ECO:0000256" key="12">
    <source>
        <dbReference type="ARBA" id="ARBA00023136"/>
    </source>
</evidence>
<dbReference type="EC" id="2.7.13.3" evidence="3"/>
<proteinExistence type="predicted"/>
<dbReference type="InterPro" id="IPR003661">
    <property type="entry name" value="HisK_dim/P_dom"/>
</dbReference>
<evidence type="ECO:0000256" key="10">
    <source>
        <dbReference type="ARBA" id="ARBA00022840"/>
    </source>
</evidence>
<dbReference type="PANTHER" id="PTHR43547:SF2">
    <property type="entry name" value="HYBRID SIGNAL TRANSDUCTION HISTIDINE KINASE C"/>
    <property type="match status" value="1"/>
</dbReference>
<dbReference type="AlphaFoldDB" id="A0A1M5YGU6"/>
<dbReference type="GO" id="GO:0005524">
    <property type="term" value="F:ATP binding"/>
    <property type="evidence" value="ECO:0007669"/>
    <property type="project" value="UniProtKB-KW"/>
</dbReference>
<dbReference type="FunFam" id="3.30.565.10:FF:000023">
    <property type="entry name" value="PAS domain-containing sensor histidine kinase"/>
    <property type="match status" value="1"/>
</dbReference>
<comment type="subcellular location">
    <subcellularLocation>
        <location evidence="2">Cell membrane</location>
    </subcellularLocation>
</comment>
<dbReference type="CDD" id="cd17580">
    <property type="entry name" value="REC_2_DhkD-like"/>
    <property type="match status" value="1"/>
</dbReference>
<evidence type="ECO:0000259" key="16">
    <source>
        <dbReference type="PROSITE" id="PS50110"/>
    </source>
</evidence>
<keyword evidence="6 14" id="KW-0597">Phosphoprotein</keyword>
<organism evidence="17 18">
    <name type="scientific">Sporobacter termitidis DSM 10068</name>
    <dbReference type="NCBI Taxonomy" id="1123282"/>
    <lineage>
        <taxon>Bacteria</taxon>
        <taxon>Bacillati</taxon>
        <taxon>Bacillota</taxon>
        <taxon>Clostridia</taxon>
        <taxon>Eubacteriales</taxon>
        <taxon>Oscillospiraceae</taxon>
        <taxon>Sporobacter</taxon>
    </lineage>
</organism>
<evidence type="ECO:0000259" key="15">
    <source>
        <dbReference type="PROSITE" id="PS50109"/>
    </source>
</evidence>
<dbReference type="SMART" id="SM00387">
    <property type="entry name" value="HATPase_c"/>
    <property type="match status" value="1"/>
</dbReference>
<dbReference type="STRING" id="1123282.SAMN02745823_02523"/>
<sequence>MAARRTSDKEQTVKKQASVNNDSARQLKLFKIITEHLSDGLIIVRPDRSVAYKNKRAAELPDISGDYKKCGEGLADARYFDEKGKEIEEKDKPVKRVLNGETLDDFHVKAVRPDKTLYLSMSGRPVFISGKLICAIMTIREAACGAPRRGEGTQGENGQAAPALMKELEAAKGELERVDEALNTICRLNSNFTAGEESNAIYEELLRTALSITCARKGSLQVFNENSGTLSMIHGIGLGAEFLEAFHHIDLYSGTCGMACREKKRIFTENLRQLISNSPRLVYIEKEGIAAELSMPLISSAGKIAGVLNIYYDDGRRPPERELRILDTLVRFAADTIERAKAAEALVESRNDAINLLEELRRVDDNKNVFLSTLSHELRNPIASILAALQLLDLAKDAKLIESTKGIIKREAAQLRRLVDDLLDLTRINMKKIELKKEAVDLTGIALAAVEDYIFLFDERGVRLDTNICRDAVYVDADPARITQLIGNLLSNALKFTDDEGGLVELEVCQDGDEAVICVRDNGIGISEEFLPELFEPFKQADTPPDRSCGGLGLGLSIVKGIAELHGGSVDVSSEGLGKGASFSVRLPARREDTAVWAEGRTCQSARPRRVLLIEDNRDLAELLRTTLEMFGHTVAAAFDGVDGVRLAKEFRPEVILCDIGLPGEDGYEVARQLRSEAGLSGVYMAALTGYDGESDIERALAAGFDSHLAKPLDMAAVTRLLETAE</sequence>
<reference evidence="17 18" key="1">
    <citation type="submission" date="2016-11" db="EMBL/GenBank/DDBJ databases">
        <authorList>
            <person name="Jaros S."/>
            <person name="Januszkiewicz K."/>
            <person name="Wedrychowicz H."/>
        </authorList>
    </citation>
    <scope>NUCLEOTIDE SEQUENCE [LARGE SCALE GENOMIC DNA]</scope>
    <source>
        <strain evidence="17 18">DSM 10068</strain>
    </source>
</reference>
<protein>
    <recommendedName>
        <fullName evidence="4">Stage 0 sporulation protein A homolog</fullName>
        <ecNumber evidence="3">2.7.13.3</ecNumber>
    </recommendedName>
</protein>
<evidence type="ECO:0000256" key="14">
    <source>
        <dbReference type="PROSITE-ProRule" id="PRU00169"/>
    </source>
</evidence>
<keyword evidence="11" id="KW-0902">Two-component regulatory system</keyword>
<evidence type="ECO:0000256" key="7">
    <source>
        <dbReference type="ARBA" id="ARBA00022679"/>
    </source>
</evidence>
<evidence type="ECO:0000313" key="17">
    <source>
        <dbReference type="EMBL" id="SHI11267.1"/>
    </source>
</evidence>
<feature type="modified residue" description="4-aspartylphosphate" evidence="14">
    <location>
        <position position="659"/>
    </location>
</feature>
<keyword evidence="10" id="KW-0067">ATP-binding</keyword>
<dbReference type="PROSITE" id="PS50110">
    <property type="entry name" value="RESPONSE_REGULATORY"/>
    <property type="match status" value="1"/>
</dbReference>
<dbReference type="PANTHER" id="PTHR43547">
    <property type="entry name" value="TWO-COMPONENT HISTIDINE KINASE"/>
    <property type="match status" value="1"/>
</dbReference>
<keyword evidence="12" id="KW-0472">Membrane</keyword>
<dbReference type="Gene3D" id="3.40.50.2300">
    <property type="match status" value="1"/>
</dbReference>
<dbReference type="SUPFAM" id="SSF47384">
    <property type="entry name" value="Homodimeric domain of signal transducing histidine kinase"/>
    <property type="match status" value="1"/>
</dbReference>
<dbReference type="PRINTS" id="PR00344">
    <property type="entry name" value="BCTRLSENSOR"/>
</dbReference>
<dbReference type="Proteomes" id="UP000183995">
    <property type="component" value="Unassembled WGS sequence"/>
</dbReference>
<accession>A0A1M5YGU6</accession>
<dbReference type="Gene3D" id="3.30.450.40">
    <property type="match status" value="1"/>
</dbReference>
<dbReference type="SUPFAM" id="SSF55781">
    <property type="entry name" value="GAF domain-like"/>
    <property type="match status" value="1"/>
</dbReference>
<keyword evidence="8" id="KW-0547">Nucleotide-binding</keyword>
<dbReference type="InterPro" id="IPR001789">
    <property type="entry name" value="Sig_transdc_resp-reg_receiver"/>
</dbReference>
<dbReference type="InterPro" id="IPR036097">
    <property type="entry name" value="HisK_dim/P_sf"/>
</dbReference>
<comment type="catalytic activity">
    <reaction evidence="1">
        <text>ATP + protein L-histidine = ADP + protein N-phospho-L-histidine.</text>
        <dbReference type="EC" id="2.7.13.3"/>
    </reaction>
</comment>
<dbReference type="SMART" id="SM00448">
    <property type="entry name" value="REC"/>
    <property type="match status" value="1"/>
</dbReference>
<dbReference type="PROSITE" id="PS50109">
    <property type="entry name" value="HIS_KIN"/>
    <property type="match status" value="1"/>
</dbReference>
<evidence type="ECO:0000256" key="3">
    <source>
        <dbReference type="ARBA" id="ARBA00012438"/>
    </source>
</evidence>
<keyword evidence="7" id="KW-0808">Transferase</keyword>
<dbReference type="SMART" id="SM00388">
    <property type="entry name" value="HisKA"/>
    <property type="match status" value="1"/>
</dbReference>
<feature type="domain" description="Histidine kinase" evidence="15">
    <location>
        <begin position="373"/>
        <end position="591"/>
    </location>
</feature>
<evidence type="ECO:0000313" key="18">
    <source>
        <dbReference type="Proteomes" id="UP000183995"/>
    </source>
</evidence>
<gene>
    <name evidence="17" type="ORF">SAMN02745823_02523</name>
</gene>
<dbReference type="Pfam" id="PF02518">
    <property type="entry name" value="HATPase_c"/>
    <property type="match status" value="1"/>
</dbReference>
<evidence type="ECO:0000256" key="1">
    <source>
        <dbReference type="ARBA" id="ARBA00000085"/>
    </source>
</evidence>
<dbReference type="InterPro" id="IPR005467">
    <property type="entry name" value="His_kinase_dom"/>
</dbReference>
<name>A0A1M5YGU6_9FIRM</name>
<evidence type="ECO:0000256" key="4">
    <source>
        <dbReference type="ARBA" id="ARBA00018672"/>
    </source>
</evidence>
<dbReference type="Pfam" id="PF00512">
    <property type="entry name" value="HisKA"/>
    <property type="match status" value="1"/>
</dbReference>
<dbReference type="InterPro" id="IPR003594">
    <property type="entry name" value="HATPase_dom"/>
</dbReference>
<dbReference type="Pfam" id="PF13185">
    <property type="entry name" value="GAF_2"/>
    <property type="match status" value="1"/>
</dbReference>
<dbReference type="Gene3D" id="3.30.565.10">
    <property type="entry name" value="Histidine kinase-like ATPase, C-terminal domain"/>
    <property type="match status" value="1"/>
</dbReference>
<dbReference type="GO" id="GO:0000155">
    <property type="term" value="F:phosphorelay sensor kinase activity"/>
    <property type="evidence" value="ECO:0007669"/>
    <property type="project" value="InterPro"/>
</dbReference>
<evidence type="ECO:0000256" key="11">
    <source>
        <dbReference type="ARBA" id="ARBA00023012"/>
    </source>
</evidence>
<keyword evidence="18" id="KW-1185">Reference proteome</keyword>
<dbReference type="CDD" id="cd00082">
    <property type="entry name" value="HisKA"/>
    <property type="match status" value="1"/>
</dbReference>
<dbReference type="InterPro" id="IPR036890">
    <property type="entry name" value="HATPase_C_sf"/>
</dbReference>
<dbReference type="SUPFAM" id="SSF52172">
    <property type="entry name" value="CheY-like"/>
    <property type="match status" value="1"/>
</dbReference>
<dbReference type="InterPro" id="IPR004358">
    <property type="entry name" value="Sig_transdc_His_kin-like_C"/>
</dbReference>
<comment type="function">
    <text evidence="13">May play the central regulatory role in sporulation. It may be an element of the effector pathway responsible for the activation of sporulation genes in response to nutritional stress. Spo0A may act in concert with spo0H (a sigma factor) to control the expression of some genes that are critical to the sporulation process.</text>
</comment>
<dbReference type="Gene3D" id="1.10.287.130">
    <property type="match status" value="1"/>
</dbReference>
<dbReference type="EMBL" id="FQXV01000008">
    <property type="protein sequence ID" value="SHI11267.1"/>
    <property type="molecule type" value="Genomic_DNA"/>
</dbReference>
<dbReference type="GO" id="GO:0005886">
    <property type="term" value="C:plasma membrane"/>
    <property type="evidence" value="ECO:0007669"/>
    <property type="project" value="UniProtKB-SubCell"/>
</dbReference>
<keyword evidence="9 17" id="KW-0418">Kinase</keyword>
<evidence type="ECO:0000256" key="5">
    <source>
        <dbReference type="ARBA" id="ARBA00022475"/>
    </source>
</evidence>
<dbReference type="InterPro" id="IPR011006">
    <property type="entry name" value="CheY-like_superfamily"/>
</dbReference>
<evidence type="ECO:0000256" key="2">
    <source>
        <dbReference type="ARBA" id="ARBA00004236"/>
    </source>
</evidence>
<dbReference type="Pfam" id="PF00072">
    <property type="entry name" value="Response_reg"/>
    <property type="match status" value="1"/>
</dbReference>
<evidence type="ECO:0000256" key="8">
    <source>
        <dbReference type="ARBA" id="ARBA00022741"/>
    </source>
</evidence>
<dbReference type="InterPro" id="IPR003018">
    <property type="entry name" value="GAF"/>
</dbReference>
<evidence type="ECO:0000256" key="9">
    <source>
        <dbReference type="ARBA" id="ARBA00022777"/>
    </source>
</evidence>
<keyword evidence="5" id="KW-1003">Cell membrane</keyword>
<evidence type="ECO:0000256" key="13">
    <source>
        <dbReference type="ARBA" id="ARBA00024867"/>
    </source>
</evidence>
<dbReference type="SUPFAM" id="SSF55874">
    <property type="entry name" value="ATPase domain of HSP90 chaperone/DNA topoisomerase II/histidine kinase"/>
    <property type="match status" value="1"/>
</dbReference>
<dbReference type="InterPro" id="IPR029016">
    <property type="entry name" value="GAF-like_dom_sf"/>
</dbReference>
<feature type="domain" description="Response regulatory" evidence="16">
    <location>
        <begin position="610"/>
        <end position="726"/>
    </location>
</feature>
<evidence type="ECO:0000256" key="6">
    <source>
        <dbReference type="ARBA" id="ARBA00022553"/>
    </source>
</evidence>